<reference evidence="3" key="1">
    <citation type="journal article" date="2019" name="Int. J. Syst. Evol. Microbiol.">
        <title>The Global Catalogue of Microorganisms (GCM) 10K type strain sequencing project: providing services to taxonomists for standard genome sequencing and annotation.</title>
        <authorList>
            <consortium name="The Broad Institute Genomics Platform"/>
            <consortium name="The Broad Institute Genome Sequencing Center for Infectious Disease"/>
            <person name="Wu L."/>
            <person name="Ma J."/>
        </authorList>
    </citation>
    <scope>NUCLEOTIDE SEQUENCE [LARGE SCALE GENOMIC DNA]</scope>
    <source>
        <strain evidence="3">JCM 16908</strain>
    </source>
</reference>
<protein>
    <submittedName>
        <fullName evidence="2">Uncharacterized protein</fullName>
    </submittedName>
</protein>
<dbReference type="EMBL" id="BAAAZR010000001">
    <property type="protein sequence ID" value="GAA3789477.1"/>
    <property type="molecule type" value="Genomic_DNA"/>
</dbReference>
<sequence length="81" mass="8382">MPNSNIPDTPDNANTAAEEAIVAVRPEAGRSLIGGGTAMELTTIGGGTAMELTTIGSASKEYGPARRAPEERKATSHRDML</sequence>
<comment type="caution">
    <text evidence="2">The sequence shown here is derived from an EMBL/GenBank/DDBJ whole genome shotgun (WGS) entry which is preliminary data.</text>
</comment>
<feature type="region of interest" description="Disordered" evidence="1">
    <location>
        <begin position="56"/>
        <end position="81"/>
    </location>
</feature>
<evidence type="ECO:0000313" key="2">
    <source>
        <dbReference type="EMBL" id="GAA3789477.1"/>
    </source>
</evidence>
<organism evidence="2 3">
    <name type="scientific">Sphaerisporangium flaviroseum</name>
    <dbReference type="NCBI Taxonomy" id="509199"/>
    <lineage>
        <taxon>Bacteria</taxon>
        <taxon>Bacillati</taxon>
        <taxon>Actinomycetota</taxon>
        <taxon>Actinomycetes</taxon>
        <taxon>Streptosporangiales</taxon>
        <taxon>Streptosporangiaceae</taxon>
        <taxon>Sphaerisporangium</taxon>
    </lineage>
</organism>
<proteinExistence type="predicted"/>
<accession>A0ABP7HD93</accession>
<name>A0ABP7HD93_9ACTN</name>
<evidence type="ECO:0000256" key="1">
    <source>
        <dbReference type="SAM" id="MobiDB-lite"/>
    </source>
</evidence>
<dbReference type="Proteomes" id="UP001500888">
    <property type="component" value="Unassembled WGS sequence"/>
</dbReference>
<feature type="compositionally biased region" description="Basic and acidic residues" evidence="1">
    <location>
        <begin position="63"/>
        <end position="81"/>
    </location>
</feature>
<gene>
    <name evidence="2" type="ORF">GCM10022226_05230</name>
</gene>
<keyword evidence="3" id="KW-1185">Reference proteome</keyword>
<evidence type="ECO:0000313" key="3">
    <source>
        <dbReference type="Proteomes" id="UP001500888"/>
    </source>
</evidence>